<reference evidence="1 2" key="1">
    <citation type="submission" date="2024-01" db="EMBL/GenBank/DDBJ databases">
        <title>The genomes of 5 underutilized Papilionoideae crops provide insights into root nodulation and disease resistanc.</title>
        <authorList>
            <person name="Jiang F."/>
        </authorList>
    </citation>
    <scope>NUCLEOTIDE SEQUENCE [LARGE SCALE GENOMIC DNA]</scope>
    <source>
        <strain evidence="1">JINMINGXINNONG_FW02</strain>
        <tissue evidence="1">Leaves</tissue>
    </source>
</reference>
<dbReference type="EMBL" id="JAYMYR010000007">
    <property type="protein sequence ID" value="KAK7354158.1"/>
    <property type="molecule type" value="Genomic_DNA"/>
</dbReference>
<protein>
    <submittedName>
        <fullName evidence="1">Uncharacterized protein</fullName>
    </submittedName>
</protein>
<proteinExistence type="predicted"/>
<gene>
    <name evidence="1" type="ORF">VNO80_19616</name>
</gene>
<evidence type="ECO:0000313" key="1">
    <source>
        <dbReference type="EMBL" id="KAK7354158.1"/>
    </source>
</evidence>
<dbReference type="AlphaFoldDB" id="A0AAN9MMJ9"/>
<accession>A0AAN9MMJ9</accession>
<organism evidence="1 2">
    <name type="scientific">Phaseolus coccineus</name>
    <name type="common">Scarlet runner bean</name>
    <name type="synonym">Phaseolus multiflorus</name>
    <dbReference type="NCBI Taxonomy" id="3886"/>
    <lineage>
        <taxon>Eukaryota</taxon>
        <taxon>Viridiplantae</taxon>
        <taxon>Streptophyta</taxon>
        <taxon>Embryophyta</taxon>
        <taxon>Tracheophyta</taxon>
        <taxon>Spermatophyta</taxon>
        <taxon>Magnoliopsida</taxon>
        <taxon>eudicotyledons</taxon>
        <taxon>Gunneridae</taxon>
        <taxon>Pentapetalae</taxon>
        <taxon>rosids</taxon>
        <taxon>fabids</taxon>
        <taxon>Fabales</taxon>
        <taxon>Fabaceae</taxon>
        <taxon>Papilionoideae</taxon>
        <taxon>50 kb inversion clade</taxon>
        <taxon>NPAAA clade</taxon>
        <taxon>indigoferoid/millettioid clade</taxon>
        <taxon>Phaseoleae</taxon>
        <taxon>Phaseolus</taxon>
    </lineage>
</organism>
<keyword evidence="2" id="KW-1185">Reference proteome</keyword>
<dbReference type="Proteomes" id="UP001374584">
    <property type="component" value="Unassembled WGS sequence"/>
</dbReference>
<sequence length="106" mass="12241">MVCVRVTCVMIEAGLGFEESWQWKQDKVDFDPFKREQGATSGRCLDSWPQVFVAWNRFSFQVFDSLLCTLFLCTPLAATSASSSRVPQFWPPWNNLIGYFVDNIFQ</sequence>
<name>A0AAN9MMJ9_PHACN</name>
<comment type="caution">
    <text evidence="1">The sequence shown here is derived from an EMBL/GenBank/DDBJ whole genome shotgun (WGS) entry which is preliminary data.</text>
</comment>
<evidence type="ECO:0000313" key="2">
    <source>
        <dbReference type="Proteomes" id="UP001374584"/>
    </source>
</evidence>